<feature type="compositionally biased region" description="Polar residues" evidence="1">
    <location>
        <begin position="19"/>
        <end position="32"/>
    </location>
</feature>
<feature type="region of interest" description="Disordered" evidence="1">
    <location>
        <begin position="1"/>
        <end position="32"/>
    </location>
</feature>
<feature type="compositionally biased region" description="Low complexity" evidence="1">
    <location>
        <begin position="103"/>
        <end position="112"/>
    </location>
</feature>
<evidence type="ECO:0000313" key="2">
    <source>
        <dbReference type="EMBL" id="KAJ1365406.1"/>
    </source>
</evidence>
<accession>A0AAD5N941</accession>
<organism evidence="2 3">
    <name type="scientific">Parelaphostrongylus tenuis</name>
    <name type="common">Meningeal worm</name>
    <dbReference type="NCBI Taxonomy" id="148309"/>
    <lineage>
        <taxon>Eukaryota</taxon>
        <taxon>Metazoa</taxon>
        <taxon>Ecdysozoa</taxon>
        <taxon>Nematoda</taxon>
        <taxon>Chromadorea</taxon>
        <taxon>Rhabditida</taxon>
        <taxon>Rhabditina</taxon>
        <taxon>Rhabditomorpha</taxon>
        <taxon>Strongyloidea</taxon>
        <taxon>Metastrongylidae</taxon>
        <taxon>Parelaphostrongylus</taxon>
    </lineage>
</organism>
<protein>
    <submittedName>
        <fullName evidence="2">Uncharacterized protein</fullName>
    </submittedName>
</protein>
<dbReference type="AlphaFoldDB" id="A0AAD5N941"/>
<reference evidence="2" key="1">
    <citation type="submission" date="2021-06" db="EMBL/GenBank/DDBJ databases">
        <title>Parelaphostrongylus tenuis whole genome reference sequence.</title>
        <authorList>
            <person name="Garwood T.J."/>
            <person name="Larsen P.A."/>
            <person name="Fountain-Jones N.M."/>
            <person name="Garbe J.R."/>
            <person name="Macchietto M.G."/>
            <person name="Kania S.A."/>
            <person name="Gerhold R.W."/>
            <person name="Richards J.E."/>
            <person name="Wolf T.M."/>
        </authorList>
    </citation>
    <scope>NUCLEOTIDE SEQUENCE</scope>
    <source>
        <strain evidence="2">MNPRO001-30</strain>
        <tissue evidence="2">Meninges</tissue>
    </source>
</reference>
<feature type="compositionally biased region" description="Polar residues" evidence="1">
    <location>
        <begin position="88"/>
        <end position="99"/>
    </location>
</feature>
<sequence length="262" mass="28371">RPSAKNGTTAPPPKKSVELSLTRSSTSSVEVPQQQFVKINPQKGSGDTTDIARVTAQKPRSMDNSTEDKVKDLLMKAKVEQQRLAKQLAQSPSVYTSTPKCVAAAPPSSSSHARLETSTTNVSFYAPVKVENEAEKVVPSTTASVDTPRNIALRPLAPRPSAPRPSCSQNSHDFVVGQTTSDHIFPKLEHKKAEETPSASSTSTTMSLSSTSTMSMLPPSSSALNSSTSQRSQNFLLLFVKEIPLKERLSEFNRRFPAKFVV</sequence>
<keyword evidence="3" id="KW-1185">Reference proteome</keyword>
<feature type="non-terminal residue" evidence="2">
    <location>
        <position position="262"/>
    </location>
</feature>
<evidence type="ECO:0000313" key="3">
    <source>
        <dbReference type="Proteomes" id="UP001196413"/>
    </source>
</evidence>
<feature type="region of interest" description="Disordered" evidence="1">
    <location>
        <begin position="190"/>
        <end position="226"/>
    </location>
</feature>
<feature type="region of interest" description="Disordered" evidence="1">
    <location>
        <begin position="87"/>
        <end position="115"/>
    </location>
</feature>
<evidence type="ECO:0000256" key="1">
    <source>
        <dbReference type="SAM" id="MobiDB-lite"/>
    </source>
</evidence>
<dbReference type="Proteomes" id="UP001196413">
    <property type="component" value="Unassembled WGS sequence"/>
</dbReference>
<proteinExistence type="predicted"/>
<name>A0AAD5N941_PARTN</name>
<feature type="compositionally biased region" description="Low complexity" evidence="1">
    <location>
        <begin position="196"/>
        <end position="226"/>
    </location>
</feature>
<dbReference type="EMBL" id="JAHQIW010005259">
    <property type="protein sequence ID" value="KAJ1365406.1"/>
    <property type="molecule type" value="Genomic_DNA"/>
</dbReference>
<feature type="region of interest" description="Disordered" evidence="1">
    <location>
        <begin position="139"/>
        <end position="172"/>
    </location>
</feature>
<gene>
    <name evidence="2" type="ORF">KIN20_025696</name>
</gene>
<comment type="caution">
    <text evidence="2">The sequence shown here is derived from an EMBL/GenBank/DDBJ whole genome shotgun (WGS) entry which is preliminary data.</text>
</comment>